<name>A0ABT4FN87_9BACL</name>
<keyword evidence="2" id="KW-1185">Reference proteome</keyword>
<protein>
    <submittedName>
        <fullName evidence="1">Uncharacterized protein</fullName>
    </submittedName>
</protein>
<comment type="caution">
    <text evidence="1">The sequence shown here is derived from an EMBL/GenBank/DDBJ whole genome shotgun (WGS) entry which is preliminary data.</text>
</comment>
<sequence>MVAPQDVTGFSYEFSDFGRASDPLLTKGTTTFNTTAAVYIILVQWSTDYYNGATGKVDMLYELIDVKTNKPVQSERVYEQLTSQNKTIGWSNVPAGSYKVRLTNKGAGYGHGNGFVRVLDEPRKDQFL</sequence>
<accession>A0ABT4FN87</accession>
<evidence type="ECO:0000313" key="1">
    <source>
        <dbReference type="EMBL" id="MCY9598582.1"/>
    </source>
</evidence>
<dbReference type="GeneID" id="95375989"/>
<dbReference type="Proteomes" id="UP001527202">
    <property type="component" value="Unassembled WGS sequence"/>
</dbReference>
<gene>
    <name evidence="1" type="ORF">M5X16_22785</name>
</gene>
<proteinExistence type="predicted"/>
<dbReference type="RefSeq" id="WP_129112481.1">
    <property type="nucleotide sequence ID" value="NZ_CP026520.1"/>
</dbReference>
<organism evidence="1 2">
    <name type="scientific">Paenibacillus chitinolyticus</name>
    <dbReference type="NCBI Taxonomy" id="79263"/>
    <lineage>
        <taxon>Bacteria</taxon>
        <taxon>Bacillati</taxon>
        <taxon>Bacillota</taxon>
        <taxon>Bacilli</taxon>
        <taxon>Bacillales</taxon>
        <taxon>Paenibacillaceae</taxon>
        <taxon>Paenibacillus</taxon>
    </lineage>
</organism>
<evidence type="ECO:0000313" key="2">
    <source>
        <dbReference type="Proteomes" id="UP001527202"/>
    </source>
</evidence>
<reference evidence="1 2" key="1">
    <citation type="submission" date="2022-05" db="EMBL/GenBank/DDBJ databases">
        <title>Genome Sequencing of Bee-Associated Microbes.</title>
        <authorList>
            <person name="Dunlap C."/>
        </authorList>
    </citation>
    <scope>NUCLEOTIDE SEQUENCE [LARGE SCALE GENOMIC DNA]</scope>
    <source>
        <strain evidence="1 2">NRRL B-23120</strain>
    </source>
</reference>
<dbReference type="EMBL" id="JAMDMJ010000033">
    <property type="protein sequence ID" value="MCY9598582.1"/>
    <property type="molecule type" value="Genomic_DNA"/>
</dbReference>